<feature type="compositionally biased region" description="Acidic residues" evidence="5">
    <location>
        <begin position="553"/>
        <end position="562"/>
    </location>
</feature>
<feature type="compositionally biased region" description="Basic and acidic residues" evidence="5">
    <location>
        <begin position="173"/>
        <end position="182"/>
    </location>
</feature>
<feature type="compositionally biased region" description="Basic and acidic residues" evidence="5">
    <location>
        <begin position="598"/>
        <end position="615"/>
    </location>
</feature>
<comment type="similarity">
    <text evidence="2">Belongs to the SAS10 family.</text>
</comment>
<proteinExistence type="inferred from homology"/>
<comment type="subcellular location">
    <subcellularLocation>
        <location evidence="1">Nucleus</location>
    </subcellularLocation>
</comment>
<feature type="region of interest" description="Disordered" evidence="5">
    <location>
        <begin position="400"/>
        <end position="478"/>
    </location>
</feature>
<dbReference type="OMA" id="EEYIRPQ"/>
<feature type="domain" description="Sas10 C-terminal" evidence="6">
    <location>
        <begin position="629"/>
        <end position="702"/>
    </location>
</feature>
<feature type="compositionally biased region" description="Acidic residues" evidence="5">
    <location>
        <begin position="78"/>
        <end position="96"/>
    </location>
</feature>
<feature type="compositionally biased region" description="Acidic residues" evidence="5">
    <location>
        <begin position="54"/>
        <end position="68"/>
    </location>
</feature>
<evidence type="ECO:0000256" key="2">
    <source>
        <dbReference type="ARBA" id="ARBA00010979"/>
    </source>
</evidence>
<dbReference type="InterPro" id="IPR007146">
    <property type="entry name" value="Sas10/Utp3/C1D"/>
</dbReference>
<reference evidence="7 8" key="1">
    <citation type="submission" date="2016-10" db="EMBL/GenBank/DDBJ databases">
        <title>Genome sequence of the basidiomycete white-rot fungus Trametes pubescens.</title>
        <authorList>
            <person name="Makela M.R."/>
            <person name="Granchi Z."/>
            <person name="Peng M."/>
            <person name="De Vries R.P."/>
            <person name="Grigoriev I."/>
            <person name="Riley R."/>
            <person name="Hilden K."/>
        </authorList>
    </citation>
    <scope>NUCLEOTIDE SEQUENCE [LARGE SCALE GENOMIC DNA]</scope>
    <source>
        <strain evidence="7 8">FBCC735</strain>
    </source>
</reference>
<accession>A0A1M2VKE8</accession>
<evidence type="ECO:0000256" key="3">
    <source>
        <dbReference type="ARBA" id="ARBA00022553"/>
    </source>
</evidence>
<feature type="compositionally biased region" description="Basic residues" evidence="5">
    <location>
        <begin position="113"/>
        <end position="123"/>
    </location>
</feature>
<evidence type="ECO:0000256" key="4">
    <source>
        <dbReference type="ARBA" id="ARBA00023242"/>
    </source>
</evidence>
<feature type="compositionally biased region" description="Basic and acidic residues" evidence="5">
    <location>
        <begin position="537"/>
        <end position="551"/>
    </location>
</feature>
<feature type="region of interest" description="Disordered" evidence="5">
    <location>
        <begin position="643"/>
        <end position="683"/>
    </location>
</feature>
<keyword evidence="4" id="KW-0539">Nucleus</keyword>
<comment type="caution">
    <text evidence="7">The sequence shown here is derived from an EMBL/GenBank/DDBJ whole genome shotgun (WGS) entry which is preliminary data.</text>
</comment>
<dbReference type="STRING" id="154538.A0A1M2VKE8"/>
<feature type="compositionally biased region" description="Acidic residues" evidence="5">
    <location>
        <begin position="135"/>
        <end position="144"/>
    </location>
</feature>
<organism evidence="7 8">
    <name type="scientific">Trametes pubescens</name>
    <name type="common">White-rot fungus</name>
    <dbReference type="NCBI Taxonomy" id="154538"/>
    <lineage>
        <taxon>Eukaryota</taxon>
        <taxon>Fungi</taxon>
        <taxon>Dikarya</taxon>
        <taxon>Basidiomycota</taxon>
        <taxon>Agaricomycotina</taxon>
        <taxon>Agaricomycetes</taxon>
        <taxon>Polyporales</taxon>
        <taxon>Polyporaceae</taxon>
        <taxon>Trametes</taxon>
    </lineage>
</organism>
<dbReference type="OrthoDB" id="1924577at2759"/>
<gene>
    <name evidence="7" type="ORF">TRAPUB_1010</name>
</gene>
<keyword evidence="8" id="KW-1185">Reference proteome</keyword>
<feature type="region of interest" description="Disordered" evidence="5">
    <location>
        <begin position="1"/>
        <end position="182"/>
    </location>
</feature>
<dbReference type="PANTHER" id="PTHR13237">
    <property type="entry name" value="SOMETHING ABOUT SILENCING PROTEIN 10-RELATED"/>
    <property type="match status" value="1"/>
</dbReference>
<protein>
    <submittedName>
        <fullName evidence="7">Something about silencing protein 10</fullName>
    </submittedName>
</protein>
<evidence type="ECO:0000256" key="1">
    <source>
        <dbReference type="ARBA" id="ARBA00004123"/>
    </source>
</evidence>
<dbReference type="PANTHER" id="PTHR13237:SF8">
    <property type="entry name" value="SOMETHING ABOUT SILENCING PROTEIN 10"/>
    <property type="match status" value="1"/>
</dbReference>
<feature type="region of interest" description="Disordered" evidence="5">
    <location>
        <begin position="509"/>
        <end position="615"/>
    </location>
</feature>
<feature type="compositionally biased region" description="Acidic residues" evidence="5">
    <location>
        <begin position="345"/>
        <end position="356"/>
    </location>
</feature>
<sequence length="702" mass="76354">MVRRRSGKGKVAQSKPRSVDRKDSKMRKWNKASDVPMDEEDQFHASRDQILLEGNEDGGSEDGDEDEVFALKGVDSDGSADEDSGGAAEDDEDDIDDVHYAAAAAAQKEKEKKAKAKKAKGKKGKQDAPPSSEESASDSEEDEGWGTQKAAYYSSNAQEIDSEDEETNELEEAEARRLQGKARDAMADDDFGLGDVVEGLPDADGIADEFTAPAAQPLPQDKQSLLRHLEKTNPEALALANDWDDVAHSLVKAQANIAKLEAKDPSALGLSMMHLHHQALLTYATTLAFYLHLRTSEKYIQRPDLLRAHPILPRLLKLKQSLATLEDLDFAASDASDASDMSGLSDEEDEDVEDLEDDAMDSDDLMADAEALWAGSRLKKKGKGLERGELEDLLREASDLIDGGSGAGADSPPKKAKRRQNAAAKEPPKKKRKAADARAQPVPPAPVFDLVEPELDLPRSTAKGKRRADEGTGAEDVYGEASALDVADAADKQARKKTLRFHTARIESTAARRAGARSGAVGGDDDIPYRERKRAKEARLAKEVAKTRGADGADLDDVDPEAEMPAADGKQAKKRRRDESESGSDGEGGAADGYYELVQRKSKETKEKKKHEHDAVKAAGRYVEVEEADGPRSLTRAILKNKGLTPHRPKSVRNPRVKKRQKYEKAKKRVSSQKATYKGGMDASRYAGEKTGISQTAKGVRL</sequence>
<name>A0A1M2VKE8_TRAPU</name>
<dbReference type="Pfam" id="PF04000">
    <property type="entry name" value="Sas10_Utp3"/>
    <property type="match status" value="1"/>
</dbReference>
<dbReference type="AlphaFoldDB" id="A0A1M2VKE8"/>
<feature type="region of interest" description="Disordered" evidence="5">
    <location>
        <begin position="336"/>
        <end position="356"/>
    </location>
</feature>
<evidence type="ECO:0000313" key="7">
    <source>
        <dbReference type="EMBL" id="OJT08075.1"/>
    </source>
</evidence>
<feature type="compositionally biased region" description="Basic residues" evidence="5">
    <location>
        <begin position="645"/>
        <end position="671"/>
    </location>
</feature>
<feature type="compositionally biased region" description="Acidic residues" evidence="5">
    <location>
        <begin position="160"/>
        <end position="172"/>
    </location>
</feature>
<keyword evidence="3" id="KW-0597">Phosphoprotein</keyword>
<evidence type="ECO:0000256" key="5">
    <source>
        <dbReference type="SAM" id="MobiDB-lite"/>
    </source>
</evidence>
<dbReference type="GO" id="GO:0032040">
    <property type="term" value="C:small-subunit processome"/>
    <property type="evidence" value="ECO:0007669"/>
    <property type="project" value="TreeGrafter"/>
</dbReference>
<evidence type="ECO:0000259" key="6">
    <source>
        <dbReference type="Pfam" id="PF09368"/>
    </source>
</evidence>
<dbReference type="InterPro" id="IPR018972">
    <property type="entry name" value="Sas10_C_dom"/>
</dbReference>
<dbReference type="Proteomes" id="UP000184267">
    <property type="component" value="Unassembled WGS sequence"/>
</dbReference>
<evidence type="ECO:0000313" key="8">
    <source>
        <dbReference type="Proteomes" id="UP000184267"/>
    </source>
</evidence>
<dbReference type="GO" id="GO:0000462">
    <property type="term" value="P:maturation of SSU-rRNA from tricistronic rRNA transcript (SSU-rRNA, 5.8S rRNA, LSU-rRNA)"/>
    <property type="evidence" value="ECO:0007669"/>
    <property type="project" value="TreeGrafter"/>
</dbReference>
<dbReference type="EMBL" id="MNAD01001083">
    <property type="protein sequence ID" value="OJT08075.1"/>
    <property type="molecule type" value="Genomic_DNA"/>
</dbReference>
<dbReference type="Pfam" id="PF09368">
    <property type="entry name" value="Sas10"/>
    <property type="match status" value="1"/>
</dbReference>